<protein>
    <recommendedName>
        <fullName evidence="3">DUF2612 domain-containing protein</fullName>
    </recommendedName>
</protein>
<keyword evidence="2" id="KW-1185">Reference proteome</keyword>
<reference evidence="2" key="1">
    <citation type="journal article" date="2019" name="Int. J. Syst. Evol. Microbiol.">
        <title>The Global Catalogue of Microorganisms (GCM) 10K type strain sequencing project: providing services to taxonomists for standard genome sequencing and annotation.</title>
        <authorList>
            <consortium name="The Broad Institute Genomics Platform"/>
            <consortium name="The Broad Institute Genome Sequencing Center for Infectious Disease"/>
            <person name="Wu L."/>
            <person name="Ma J."/>
        </authorList>
    </citation>
    <scope>NUCLEOTIDE SEQUENCE [LARGE SCALE GENOMIC DNA]</scope>
    <source>
        <strain evidence="2">CCUG 54950</strain>
    </source>
</reference>
<evidence type="ECO:0008006" key="3">
    <source>
        <dbReference type="Google" id="ProtNLM"/>
    </source>
</evidence>
<evidence type="ECO:0000313" key="2">
    <source>
        <dbReference type="Proteomes" id="UP001597233"/>
    </source>
</evidence>
<organism evidence="1 2">
    <name type="scientific">Paenibacillus wenxiniae</name>
    <dbReference type="NCBI Taxonomy" id="1636843"/>
    <lineage>
        <taxon>Bacteria</taxon>
        <taxon>Bacillati</taxon>
        <taxon>Bacillota</taxon>
        <taxon>Bacilli</taxon>
        <taxon>Bacillales</taxon>
        <taxon>Paenibacillaceae</taxon>
        <taxon>Paenibacillus</taxon>
    </lineage>
</organism>
<dbReference type="Proteomes" id="UP001597233">
    <property type="component" value="Unassembled WGS sequence"/>
</dbReference>
<dbReference type="EMBL" id="JBHUEH010000021">
    <property type="protein sequence ID" value="MFD1886837.1"/>
    <property type="molecule type" value="Genomic_DNA"/>
</dbReference>
<comment type="caution">
    <text evidence="1">The sequence shown here is derived from an EMBL/GenBank/DDBJ whole genome shotgun (WGS) entry which is preliminary data.</text>
</comment>
<sequence length="208" mass="22811">MISVAKILEKLTDVFAKRPDSTIGKLLTILSDKMGELEVTFNKIEEWRDIQKAKGATLDLIGSNVGQKRGAASDAVYRIMIQSKIARNLSKGDINTIIRVIALALSAQYSEIKILEKYEDEFDPEPAAISLIQMPIDKLNASGISLPQFIQIIQRTVAAGVRVSSVQLVGSFRFSDMADQTEENSNGGFGVGEFGYLFDPDDSPELPI</sequence>
<gene>
    <name evidence="1" type="ORF">ACFSC9_15070</name>
</gene>
<evidence type="ECO:0000313" key="1">
    <source>
        <dbReference type="EMBL" id="MFD1886837.1"/>
    </source>
</evidence>
<accession>A0ABW4RKK7</accession>
<name>A0ABW4RKK7_9BACL</name>
<dbReference type="RefSeq" id="WP_347326786.1">
    <property type="nucleotide sequence ID" value="NZ_JBCGUH010000015.1"/>
</dbReference>
<proteinExistence type="predicted"/>